<accession>A0A1G5C230</accession>
<dbReference type="STRING" id="419481.SAMN05216233_102329"/>
<reference evidence="2 3" key="1">
    <citation type="submission" date="2016-10" db="EMBL/GenBank/DDBJ databases">
        <authorList>
            <person name="de Groot N.N."/>
        </authorList>
    </citation>
    <scope>NUCLEOTIDE SEQUENCE [LARGE SCALE GENOMIC DNA]</scope>
    <source>
        <strain evidence="2 3">AA1</strain>
    </source>
</reference>
<dbReference type="InterPro" id="IPR011330">
    <property type="entry name" value="Glyco_hydro/deAcase_b/a-brl"/>
</dbReference>
<organism evidence="2 3">
    <name type="scientific">Desulfoluna spongiiphila</name>
    <dbReference type="NCBI Taxonomy" id="419481"/>
    <lineage>
        <taxon>Bacteria</taxon>
        <taxon>Pseudomonadati</taxon>
        <taxon>Thermodesulfobacteriota</taxon>
        <taxon>Desulfobacteria</taxon>
        <taxon>Desulfobacterales</taxon>
        <taxon>Desulfolunaceae</taxon>
        <taxon>Desulfoluna</taxon>
    </lineage>
</organism>
<sequence>MHRAEPLARADEHQHGGLAQDAVGQEPPVFLLTVDVEDWFQVENFKPWIPFDSWGSRELRVVDNTLRLLDSLETLGGDRPVRATFFILGWVAARCPELVREMDARGHEVASHGYNHRLVPTCSDTELAEDLVSSRHCLEDILGKPVAGYRAPSFSIEPRLIRLLAECEYRYDASYNSFSGNARYGSFDDMPPADRGVALLSNGLYELPVSNLTVAGRKVPWGGGGFFRLIPKHLYAAGVKSEAARDGVFHFYLHPWEIDPGQPRVRQASAMFKFRHYLNLGHCLAKLTYLLDHLDGFVFSTCSEHLSHVTEKA</sequence>
<dbReference type="SUPFAM" id="SSF88713">
    <property type="entry name" value="Glycoside hydrolase/deacetylase"/>
    <property type="match status" value="1"/>
</dbReference>
<dbReference type="Gene3D" id="3.20.20.370">
    <property type="entry name" value="Glycoside hydrolase/deacetylase"/>
    <property type="match status" value="1"/>
</dbReference>
<dbReference type="OrthoDB" id="5352625at2"/>
<dbReference type="GO" id="GO:0005975">
    <property type="term" value="P:carbohydrate metabolic process"/>
    <property type="evidence" value="ECO:0007669"/>
    <property type="project" value="InterPro"/>
</dbReference>
<dbReference type="GO" id="GO:0016810">
    <property type="term" value="F:hydrolase activity, acting on carbon-nitrogen (but not peptide) bonds"/>
    <property type="evidence" value="ECO:0007669"/>
    <property type="project" value="InterPro"/>
</dbReference>
<dbReference type="RefSeq" id="WP_092208796.1">
    <property type="nucleotide sequence ID" value="NZ_FMUX01000002.1"/>
</dbReference>
<dbReference type="PANTHER" id="PTHR47561">
    <property type="entry name" value="POLYSACCHARIDE DEACETYLASE FAMILY PROTEIN (AFU_ORTHOLOGUE AFUA_6G05030)"/>
    <property type="match status" value="1"/>
</dbReference>
<proteinExistence type="predicted"/>
<dbReference type="Pfam" id="PF11959">
    <property type="entry name" value="DUF3473"/>
    <property type="match status" value="1"/>
</dbReference>
<dbReference type="CDD" id="cd10941">
    <property type="entry name" value="CE4_PuuE_HpPgdA_like_2"/>
    <property type="match status" value="1"/>
</dbReference>
<dbReference type="PROSITE" id="PS51677">
    <property type="entry name" value="NODB"/>
    <property type="match status" value="1"/>
</dbReference>
<keyword evidence="3" id="KW-1185">Reference proteome</keyword>
<dbReference type="EMBL" id="FMUX01000002">
    <property type="protein sequence ID" value="SCX96519.1"/>
    <property type="molecule type" value="Genomic_DNA"/>
</dbReference>
<dbReference type="AlphaFoldDB" id="A0A1G5C230"/>
<evidence type="ECO:0000313" key="2">
    <source>
        <dbReference type="EMBL" id="SCX96519.1"/>
    </source>
</evidence>
<protein>
    <submittedName>
        <fullName evidence="2">Polysaccharide deacetylase family protein, PEP-CTERM locus subfamily</fullName>
    </submittedName>
</protein>
<feature type="domain" description="NodB homology" evidence="1">
    <location>
        <begin position="45"/>
        <end position="313"/>
    </location>
</feature>
<dbReference type="Proteomes" id="UP000198870">
    <property type="component" value="Unassembled WGS sequence"/>
</dbReference>
<dbReference type="InterPro" id="IPR002509">
    <property type="entry name" value="NODB_dom"/>
</dbReference>
<dbReference type="InterPro" id="IPR045235">
    <property type="entry name" value="PuuE_HpPgdA-like"/>
</dbReference>
<gene>
    <name evidence="2" type="ORF">SAMN05216233_102329</name>
</gene>
<dbReference type="InterPro" id="IPR022560">
    <property type="entry name" value="DUF3473"/>
</dbReference>
<dbReference type="PANTHER" id="PTHR47561:SF1">
    <property type="entry name" value="POLYSACCHARIDE DEACETYLASE FAMILY PROTEIN (AFU_ORTHOLOGUE AFUA_6G05030)"/>
    <property type="match status" value="1"/>
</dbReference>
<evidence type="ECO:0000313" key="3">
    <source>
        <dbReference type="Proteomes" id="UP000198870"/>
    </source>
</evidence>
<name>A0A1G5C230_9BACT</name>
<dbReference type="Pfam" id="PF01522">
    <property type="entry name" value="Polysacc_deac_1"/>
    <property type="match status" value="1"/>
</dbReference>
<evidence type="ECO:0000259" key="1">
    <source>
        <dbReference type="PROSITE" id="PS51677"/>
    </source>
</evidence>